<dbReference type="Pfam" id="PF20256">
    <property type="entry name" value="MoCoBD_2"/>
    <property type="match status" value="1"/>
</dbReference>
<dbReference type="InterPro" id="IPR037165">
    <property type="entry name" value="AldOxase/xan_DH_Mopterin-bd_sf"/>
</dbReference>
<dbReference type="EMBL" id="JALPRY010000006">
    <property type="protein sequence ID" value="MCK8779327.1"/>
    <property type="molecule type" value="Genomic_DNA"/>
</dbReference>
<dbReference type="Proteomes" id="UP001202827">
    <property type="component" value="Unassembled WGS sequence"/>
</dbReference>
<evidence type="ECO:0000313" key="2">
    <source>
        <dbReference type="EMBL" id="MCK8779327.1"/>
    </source>
</evidence>
<proteinExistence type="predicted"/>
<organism evidence="2 3">
    <name type="scientific">Neorhizobium turbinariae</name>
    <dbReference type="NCBI Taxonomy" id="2937795"/>
    <lineage>
        <taxon>Bacteria</taxon>
        <taxon>Pseudomonadati</taxon>
        <taxon>Pseudomonadota</taxon>
        <taxon>Alphaproteobacteria</taxon>
        <taxon>Hyphomicrobiales</taxon>
        <taxon>Rhizobiaceae</taxon>
        <taxon>Rhizobium/Agrobacterium group</taxon>
        <taxon>Neorhizobium</taxon>
    </lineage>
</organism>
<protein>
    <submittedName>
        <fullName evidence="2">Xanthine dehydrogenase family protein molybdopterin-binding subunit</fullName>
    </submittedName>
</protein>
<dbReference type="InterPro" id="IPR046867">
    <property type="entry name" value="AldOxase/xan_DH_MoCoBD2"/>
</dbReference>
<evidence type="ECO:0000313" key="3">
    <source>
        <dbReference type="Proteomes" id="UP001202827"/>
    </source>
</evidence>
<comment type="caution">
    <text evidence="2">The sequence shown here is derived from an EMBL/GenBank/DDBJ whole genome shotgun (WGS) entry which is preliminary data.</text>
</comment>
<reference evidence="2 3" key="1">
    <citation type="submission" date="2022-04" db="EMBL/GenBank/DDBJ databases">
        <title>Rhizobium coralii sp. nov., isolated from coral Turbinaria peltata.</title>
        <authorList>
            <person name="Sun H."/>
        </authorList>
    </citation>
    <scope>NUCLEOTIDE SEQUENCE [LARGE SCALE GENOMIC DNA]</scope>
    <source>
        <strain evidence="2 3">NTR19</strain>
    </source>
</reference>
<dbReference type="PANTHER" id="PTHR11908">
    <property type="entry name" value="XANTHINE DEHYDROGENASE"/>
    <property type="match status" value="1"/>
</dbReference>
<accession>A0ABT0IN72</accession>
<dbReference type="InterPro" id="IPR036856">
    <property type="entry name" value="Ald_Oxase/Xan_DH_a/b_sf"/>
</dbReference>
<gene>
    <name evidence="2" type="ORF">M0654_04940</name>
</gene>
<name>A0ABT0IN72_9HYPH</name>
<dbReference type="Pfam" id="PF01315">
    <property type="entry name" value="Ald_Xan_dh_C"/>
    <property type="match status" value="1"/>
</dbReference>
<dbReference type="SMART" id="SM01008">
    <property type="entry name" value="Ald_Xan_dh_C"/>
    <property type="match status" value="1"/>
</dbReference>
<dbReference type="RefSeq" id="WP_248682086.1">
    <property type="nucleotide sequence ID" value="NZ_JALPRY010000006.1"/>
</dbReference>
<feature type="domain" description="Aldehyde oxidase/xanthine dehydrogenase a/b hammerhead" evidence="1">
    <location>
        <begin position="22"/>
        <end position="136"/>
    </location>
</feature>
<dbReference type="Gene3D" id="3.90.1170.50">
    <property type="entry name" value="Aldehyde oxidase/xanthine dehydrogenase, a/b hammerhead"/>
    <property type="match status" value="1"/>
</dbReference>
<dbReference type="InterPro" id="IPR000674">
    <property type="entry name" value="Ald_Oxase/Xan_DH_a/b"/>
</dbReference>
<dbReference type="PANTHER" id="PTHR11908:SF153">
    <property type="entry name" value="DEHYDROGENASE"/>
    <property type="match status" value="1"/>
</dbReference>
<dbReference type="Gene3D" id="3.30.365.10">
    <property type="entry name" value="Aldehyde oxidase/xanthine dehydrogenase, molybdopterin binding domain"/>
    <property type="match status" value="4"/>
</dbReference>
<dbReference type="Pfam" id="PF02738">
    <property type="entry name" value="MoCoBD_1"/>
    <property type="match status" value="1"/>
</dbReference>
<keyword evidence="3" id="KW-1185">Reference proteome</keyword>
<dbReference type="SUPFAM" id="SSF54665">
    <property type="entry name" value="CO dehydrogenase molybdoprotein N-domain-like"/>
    <property type="match status" value="1"/>
</dbReference>
<dbReference type="InterPro" id="IPR008274">
    <property type="entry name" value="AldOxase/xan_DH_MoCoBD1"/>
</dbReference>
<dbReference type="InterPro" id="IPR016208">
    <property type="entry name" value="Ald_Oxase/xanthine_DH-like"/>
</dbReference>
<dbReference type="SUPFAM" id="SSF56003">
    <property type="entry name" value="Molybdenum cofactor-binding domain"/>
    <property type="match status" value="1"/>
</dbReference>
<evidence type="ECO:0000259" key="1">
    <source>
        <dbReference type="SMART" id="SM01008"/>
    </source>
</evidence>
<sequence>MLNESKVVGLPLARIDGPLKVSGKARYAAEHFATDMLFGCVLPATIATGRITDIDVSEAERFPGVVKVYTYKNRPTVAKRESKWKDEVALPGYTMRPLEDDHVQFDGQPIAFVVAENFEVARDAAELIRVRYAAYDPHTDLLQEQANGYEPPVPRMKEFMPPKPRGDAEGAFALAPHKIASEYYMEGEHHNPMELFGSTVLWENDGRLTIHDKTQGPQNSHDYVCNVFGLKPENVVVQNKFVGGAFGQGLRPKYQLFLAVMASLDLKRSVKAEMSRREMFYLTWRPVCLQKVSLAADAEGNLQSIMHHALGGTSRYEDYQENVANWSGMAYKCDNVKISYEIAKLDRSTPGDMRAPGAASGVTALETAMDELAYEVGIDPLELRIRNFIHVDQNQDKELTSKALHACYREAAESFGWANRSHEPRSMRDGNDLVGWGMATGFWEAQLSEAEAKVSLSSDGKVVVSAAASDIGTGTYTILNQVAAEAFGVAPQAVTVRIGDSSLPKTSVEGGSWTAASSGSAVQVAARAVVATLLKHAQSMPNSPLADASEDQVEIADGRLVLQANHQVGVAIADIMEAAGVSEVEEHGKVAPDPATMKKFSAYTHSAVFLEVKVDEELLIPRVTRVVTAVAAGRILNPKTARSQILGGVVMGVGMALHEEGMVDHRTGRVMNHNLAEYHVPAHADIEDVEVIFVKEDDDKVSPIGVKGLGEIGIVGVAAAVSNAIFHATGKRIRHFPMTIDKLLAEPDRH</sequence>